<evidence type="ECO:0000313" key="2">
    <source>
        <dbReference type="Proteomes" id="UP000248329"/>
    </source>
</evidence>
<gene>
    <name evidence="1" type="ORF">C4B59_13990</name>
</gene>
<accession>A0AC61KZF6</accession>
<keyword evidence="1" id="KW-0436">Ligase</keyword>
<organism evidence="1 2">
    <name type="scientific">Candidatus Methanogaster sp</name>
    <dbReference type="NCBI Taxonomy" id="3386292"/>
    <lineage>
        <taxon>Archaea</taxon>
        <taxon>Methanobacteriati</taxon>
        <taxon>Methanobacteriota</taxon>
        <taxon>Stenosarchaea group</taxon>
        <taxon>Methanomicrobia</taxon>
        <taxon>Methanosarcinales</taxon>
        <taxon>ANME-2 cluster</taxon>
        <taxon>Candidatus Methanogasteraceae</taxon>
        <taxon>Candidatus Methanogaster</taxon>
    </lineage>
</organism>
<name>A0AC61KZF6_9EURY</name>
<dbReference type="EMBL" id="PQXF01000043">
    <property type="protein sequence ID" value="PXF58038.1"/>
    <property type="molecule type" value="Genomic_DNA"/>
</dbReference>
<proteinExistence type="predicted"/>
<dbReference type="Proteomes" id="UP000248329">
    <property type="component" value="Unassembled WGS sequence"/>
</dbReference>
<comment type="caution">
    <text evidence="1">The sequence shown here is derived from an EMBL/GenBank/DDBJ whole genome shotgun (WGS) entry which is preliminary data.</text>
</comment>
<evidence type="ECO:0000313" key="1">
    <source>
        <dbReference type="EMBL" id="PXF58038.1"/>
    </source>
</evidence>
<reference evidence="1" key="1">
    <citation type="submission" date="2018-01" db="EMBL/GenBank/DDBJ databases">
        <authorList>
            <person name="Krukenberg V."/>
        </authorList>
    </citation>
    <scope>NUCLEOTIDE SEQUENCE</scope>
    <source>
        <strain evidence="1">E20ANME2</strain>
    </source>
</reference>
<protein>
    <submittedName>
        <fullName evidence="1">RNA-splicing ligase RtcB</fullName>
    </submittedName>
</protein>
<sequence length="476" mass="51963">MELKQLKRLGEYQWEIPRDKDMRVPALVFAGEDLVSDMDEKVREQLSNVASLPGIVKAAIAMPDAHWGYGFPIGGVAAFDPDDNGIISAGGVGYDISCGIRNLLTGLTRDEVLPLLESLIDRLFQVVPSGVGSEGKIRLKPAELDDVLTGGAQWAVEMGYGLPEDLAHTEEQGRLEGADPSCVSDIAKRRQYRQVGTLGSGNHYLEIQYVEEIFHQPSAKAFGLKQGDVIVAIHCGSRALGHQIGTDYLQVLGKAGKKYQIPIKERELVCAPIKSPEGERYYKAMACGVNCALANRQVITHLTRRVFHEIFPKAAVKNLYDVSHNTCKIEEHRVNGEVKRLYVHRKGATRAFGPGRAEIPDAFRDVGQPVLIGGTMGTCSYILVGQETGEALAWGSACHGAGRSMSRRAALKRWKGRKVISEMAHRGILIRAASYRGAAEEAPEAYKDVTKVVDSTHQAGLARKVAKLRPMACIKG</sequence>